<dbReference type="InterPro" id="IPR006311">
    <property type="entry name" value="TAT_signal"/>
</dbReference>
<feature type="domain" description="Calcineurin-like phosphoesterase" evidence="12">
    <location>
        <begin position="36"/>
        <end position="272"/>
    </location>
</feature>
<dbReference type="PRINTS" id="PR01607">
    <property type="entry name" value="APYRASEFAMLY"/>
</dbReference>
<evidence type="ECO:0000256" key="6">
    <source>
        <dbReference type="ARBA" id="ARBA00022723"/>
    </source>
</evidence>
<gene>
    <name evidence="14" type="ORF">IGS68_07575</name>
</gene>
<accession>A0ABX7B9L5</accession>
<feature type="signal peptide" evidence="11">
    <location>
        <begin position="1"/>
        <end position="29"/>
    </location>
</feature>
<keyword evidence="15" id="KW-1185">Reference proteome</keyword>
<dbReference type="EMBL" id="CP067420">
    <property type="protein sequence ID" value="QQP91064.1"/>
    <property type="molecule type" value="Genomic_DNA"/>
</dbReference>
<name>A0ABX7B9L5_9PROT</name>
<evidence type="ECO:0000313" key="14">
    <source>
        <dbReference type="EMBL" id="QQP91064.1"/>
    </source>
</evidence>
<dbReference type="PANTHER" id="PTHR11575">
    <property type="entry name" value="5'-NUCLEOTIDASE-RELATED"/>
    <property type="match status" value="1"/>
</dbReference>
<dbReference type="Gene3D" id="3.60.21.10">
    <property type="match status" value="1"/>
</dbReference>
<evidence type="ECO:0000256" key="11">
    <source>
        <dbReference type="RuleBase" id="RU362119"/>
    </source>
</evidence>
<comment type="catalytic activity">
    <reaction evidence="2">
        <text>a nucleoside 2',3'-cyclic phosphate + H2O = a nucleoside 3'-phosphate + H(+)</text>
        <dbReference type="Rhea" id="RHEA:19621"/>
        <dbReference type="ChEBI" id="CHEBI:15377"/>
        <dbReference type="ChEBI" id="CHEBI:15378"/>
        <dbReference type="ChEBI" id="CHEBI:66949"/>
        <dbReference type="ChEBI" id="CHEBI:66954"/>
        <dbReference type="EC" id="3.1.4.16"/>
    </reaction>
</comment>
<dbReference type="NCBIfam" id="NF006938">
    <property type="entry name" value="PRK09420.1"/>
    <property type="match status" value="1"/>
</dbReference>
<dbReference type="InterPro" id="IPR006146">
    <property type="entry name" value="5'-Nucleotdase_CS"/>
</dbReference>
<dbReference type="Pfam" id="PF00149">
    <property type="entry name" value="Metallophos"/>
    <property type="match status" value="1"/>
</dbReference>
<reference evidence="14" key="1">
    <citation type="submission" date="2021-02" db="EMBL/GenBank/DDBJ databases">
        <title>Skermanella TT6 skin isolate.</title>
        <authorList>
            <person name="Lee K."/>
            <person name="Ganzorig M."/>
        </authorList>
    </citation>
    <scope>NUCLEOTIDE SEQUENCE</scope>
    <source>
        <strain evidence="14">TT6</strain>
    </source>
</reference>
<evidence type="ECO:0000256" key="8">
    <source>
        <dbReference type="ARBA" id="ARBA00022741"/>
    </source>
</evidence>
<evidence type="ECO:0000256" key="3">
    <source>
        <dbReference type="ARBA" id="ARBA00001968"/>
    </source>
</evidence>
<evidence type="ECO:0000256" key="10">
    <source>
        <dbReference type="ARBA" id="ARBA00023268"/>
    </source>
</evidence>
<dbReference type="Proteomes" id="UP000595197">
    <property type="component" value="Chromosome"/>
</dbReference>
<proteinExistence type="inferred from homology"/>
<keyword evidence="7 11" id="KW-0732">Signal</keyword>
<evidence type="ECO:0000256" key="7">
    <source>
        <dbReference type="ARBA" id="ARBA00022729"/>
    </source>
</evidence>
<dbReference type="CDD" id="cd07410">
    <property type="entry name" value="MPP_CpdB_N"/>
    <property type="match status" value="1"/>
</dbReference>
<evidence type="ECO:0000313" key="15">
    <source>
        <dbReference type="Proteomes" id="UP000595197"/>
    </source>
</evidence>
<comment type="catalytic activity">
    <reaction evidence="1">
        <text>a ribonucleoside 3'-phosphate + H2O = a ribonucleoside + phosphate</text>
        <dbReference type="Rhea" id="RHEA:10144"/>
        <dbReference type="ChEBI" id="CHEBI:13197"/>
        <dbReference type="ChEBI" id="CHEBI:15377"/>
        <dbReference type="ChEBI" id="CHEBI:18254"/>
        <dbReference type="ChEBI" id="CHEBI:43474"/>
        <dbReference type="EC" id="3.1.3.6"/>
    </reaction>
</comment>
<dbReference type="InterPro" id="IPR041827">
    <property type="entry name" value="CpdB_N"/>
</dbReference>
<dbReference type="SUPFAM" id="SSF55816">
    <property type="entry name" value="5'-nucleotidase (syn. UDP-sugar hydrolase), C-terminal domain"/>
    <property type="match status" value="1"/>
</dbReference>
<dbReference type="PROSITE" id="PS00786">
    <property type="entry name" value="5_NUCLEOTIDASE_2"/>
    <property type="match status" value="1"/>
</dbReference>
<dbReference type="Pfam" id="PF02872">
    <property type="entry name" value="5_nucleotid_C"/>
    <property type="match status" value="1"/>
</dbReference>
<dbReference type="InterPro" id="IPR004843">
    <property type="entry name" value="Calcineurin-like_PHP"/>
</dbReference>
<dbReference type="Gene3D" id="3.90.780.10">
    <property type="entry name" value="5'-Nucleotidase, C-terminal domain"/>
    <property type="match status" value="1"/>
</dbReference>
<dbReference type="InterPro" id="IPR008334">
    <property type="entry name" value="5'-Nucleotdase_C"/>
</dbReference>
<comment type="subcellular location">
    <subcellularLocation>
        <location evidence="4">Cell envelope</location>
    </subcellularLocation>
</comment>
<evidence type="ECO:0000256" key="9">
    <source>
        <dbReference type="ARBA" id="ARBA00022801"/>
    </source>
</evidence>
<dbReference type="InterPro" id="IPR006179">
    <property type="entry name" value="5_nucleotidase/apyrase"/>
</dbReference>
<evidence type="ECO:0000256" key="4">
    <source>
        <dbReference type="ARBA" id="ARBA00004196"/>
    </source>
</evidence>
<evidence type="ECO:0000259" key="12">
    <source>
        <dbReference type="Pfam" id="PF00149"/>
    </source>
</evidence>
<evidence type="ECO:0000256" key="1">
    <source>
        <dbReference type="ARBA" id="ARBA00000527"/>
    </source>
</evidence>
<keyword evidence="8 11" id="KW-0547">Nucleotide-binding</keyword>
<evidence type="ECO:0000256" key="5">
    <source>
        <dbReference type="ARBA" id="ARBA00006654"/>
    </source>
</evidence>
<keyword evidence="9 11" id="KW-0378">Hydrolase</keyword>
<keyword evidence="10" id="KW-0511">Multifunctional enzyme</keyword>
<dbReference type="SUPFAM" id="SSF56300">
    <property type="entry name" value="Metallo-dependent phosphatases"/>
    <property type="match status" value="1"/>
</dbReference>
<dbReference type="PANTHER" id="PTHR11575:SF6">
    <property type="entry name" value="2',3'-CYCLIC-NUCLEOTIDE 2'-PHOSPHODIESTERASE_3'-NUCLEOTIDASE"/>
    <property type="match status" value="1"/>
</dbReference>
<evidence type="ECO:0000256" key="2">
    <source>
        <dbReference type="ARBA" id="ARBA00001730"/>
    </source>
</evidence>
<dbReference type="RefSeq" id="WP_201078594.1">
    <property type="nucleotide sequence ID" value="NZ_CP067420.1"/>
</dbReference>
<dbReference type="InterPro" id="IPR036907">
    <property type="entry name" value="5'-Nucleotdase_C_sf"/>
</dbReference>
<keyword evidence="6" id="KW-0479">Metal-binding</keyword>
<comment type="similarity">
    <text evidence="5 11">Belongs to the 5'-nucleotidase family.</text>
</comment>
<dbReference type="InterPro" id="IPR029052">
    <property type="entry name" value="Metallo-depent_PP-like"/>
</dbReference>
<evidence type="ECO:0000259" key="13">
    <source>
        <dbReference type="Pfam" id="PF02872"/>
    </source>
</evidence>
<protein>
    <submittedName>
        <fullName evidence="14">Bifunctional 2',3'-cyclic-nucleotide 2'-phosphodiesterase/3'-nucleotidase</fullName>
    </submittedName>
</protein>
<dbReference type="PROSITE" id="PS51318">
    <property type="entry name" value="TAT"/>
    <property type="match status" value="1"/>
</dbReference>
<feature type="domain" description="5'-Nucleotidase C-terminal" evidence="13">
    <location>
        <begin position="370"/>
        <end position="566"/>
    </location>
</feature>
<feature type="chain" id="PRO_5044965448" evidence="11">
    <location>
        <begin position="30"/>
        <end position="649"/>
    </location>
</feature>
<sequence>MDRRSFLSALALGAATCLTATCFATGALADATVRLRLLGTTDLHVNVLPYNYYSDKEDVTVGLARTATLIAKARDEAKNSLLLDNADAIQGNPLGDFVARERGLRRGDVHPVYKAMNLLKYDAATVGNHEFNYGLDFLGDAQAGAAFPVVAANVERAGDGKPYFKPYEILTRQVVDESGKSHPLKIGVIGFVTPQITTWDKAALEGRVVTTDIVEAARKYVPELRAKGADIVVALSHSGLSAEPRVGGEENAAWYLAGVQGIDAILTGHQHKVFPGPDFAGLPDTDMAKGKVRGVPVVMPGFWGSHLGLIDLILKEEGGKWSVADAVSSVRPIWETRDKRKVALVESDPAIVEALKADHEATLAYVRQPIGETTAPINSYFALVQDDPSVQIVTNAQVWYAKRMLAGTEYEGLPVLSAGAPFKAGGRGGPDYYTDIPVGRIAIRNAADLYLYPNTLRAVVMTGAQVRQWLEMSAGAFNRIDPAQAGEQPLLNPSFPSYNFDVIDGVTYRIDVSQPARYDGDGKLAAPASHRIKDLAFEGRPIDESRRFVVVTNNYRAGGGGKFPGLDGSNVILEAPDENRTVLVNYIFDRRTIDPASDGNWSLSPIGGDAVVTFPSSPKAKEAIPAGSRISALGDAGDGFAKYRIDLSR</sequence>
<organism evidence="14 15">
    <name type="scientific">Skermanella cutis</name>
    <dbReference type="NCBI Taxonomy" id="2775420"/>
    <lineage>
        <taxon>Bacteria</taxon>
        <taxon>Pseudomonadati</taxon>
        <taxon>Pseudomonadota</taxon>
        <taxon>Alphaproteobacteria</taxon>
        <taxon>Rhodospirillales</taxon>
        <taxon>Azospirillaceae</taxon>
        <taxon>Skermanella</taxon>
    </lineage>
</organism>
<comment type="cofactor">
    <cofactor evidence="3">
        <name>a divalent metal cation</name>
        <dbReference type="ChEBI" id="CHEBI:60240"/>
    </cofactor>
</comment>